<feature type="domain" description="MAGE" evidence="2">
    <location>
        <begin position="166"/>
        <end position="365"/>
    </location>
</feature>
<dbReference type="AlphaFoldDB" id="A0A8I3WEJ7"/>
<dbReference type="GeneID" id="118150562"/>
<evidence type="ECO:0000313" key="3">
    <source>
        <dbReference type="Ensembl" id="ENSCJAP00000092631.1"/>
    </source>
</evidence>
<reference evidence="3 4" key="1">
    <citation type="submission" date="2009-03" db="EMBL/GenBank/DDBJ databases">
        <authorList>
            <person name="Warren W."/>
            <person name="Ye L."/>
            <person name="Minx P."/>
            <person name="Worley K."/>
            <person name="Gibbs R."/>
            <person name="Wilson R.K."/>
        </authorList>
    </citation>
    <scope>NUCLEOTIDE SEQUENCE [LARGE SCALE GENOMIC DNA]</scope>
</reference>
<feature type="compositionally biased region" description="Pro residues" evidence="1">
    <location>
        <begin position="76"/>
        <end position="91"/>
    </location>
</feature>
<dbReference type="GO" id="GO:0005634">
    <property type="term" value="C:nucleus"/>
    <property type="evidence" value="ECO:0007669"/>
    <property type="project" value="TreeGrafter"/>
</dbReference>
<dbReference type="InterPro" id="IPR021072">
    <property type="entry name" value="MAGE_N"/>
</dbReference>
<dbReference type="RefSeq" id="XP_035144662.1">
    <property type="nucleotide sequence ID" value="XM_035288771.2"/>
</dbReference>
<dbReference type="GeneTree" id="ENSGT00940000164981"/>
<evidence type="ECO:0000256" key="1">
    <source>
        <dbReference type="SAM" id="MobiDB-lite"/>
    </source>
</evidence>
<dbReference type="RefSeq" id="XP_008988945.5">
    <property type="nucleotide sequence ID" value="XM_008990697.5"/>
</dbReference>
<proteinExistence type="predicted"/>
<dbReference type="InterPro" id="IPR041898">
    <property type="entry name" value="MAGE_WH1"/>
</dbReference>
<dbReference type="SMART" id="SM01392">
    <property type="entry name" value="MAGE_N"/>
    <property type="match status" value="1"/>
</dbReference>
<dbReference type="Ensembl" id="ENSCJAT00000136257.1">
    <property type="protein sequence ID" value="ENSCJAP00000092631.1"/>
    <property type="gene ID" value="ENSCJAG00000079854.1"/>
</dbReference>
<dbReference type="InterPro" id="IPR002190">
    <property type="entry name" value="MHD_dom"/>
</dbReference>
<keyword evidence="4" id="KW-1185">Reference proteome</keyword>
<dbReference type="OrthoDB" id="205198at2759"/>
<accession>A0A8I3WEJ7</accession>
<dbReference type="RefSeq" id="XP_017824634.4">
    <property type="nucleotide sequence ID" value="XM_017969145.4"/>
</dbReference>
<dbReference type="PROSITE" id="PS50838">
    <property type="entry name" value="MAGE"/>
    <property type="match status" value="1"/>
</dbReference>
<feature type="region of interest" description="Disordered" evidence="1">
    <location>
        <begin position="73"/>
        <end position="130"/>
    </location>
</feature>
<dbReference type="PANTHER" id="PTHR11736">
    <property type="entry name" value="MELANOMA-ASSOCIATED ANTIGEN MAGE ANTIGEN"/>
    <property type="match status" value="1"/>
</dbReference>
<dbReference type="Gene3D" id="1.10.10.1210">
    <property type="entry name" value="MAGE homology domain, winged helix WH2 motif"/>
    <property type="match status" value="1"/>
</dbReference>
<feature type="compositionally biased region" description="Acidic residues" evidence="1">
    <location>
        <begin position="29"/>
        <end position="39"/>
    </location>
</feature>
<dbReference type="KEGG" id="cjc:118150562"/>
<feature type="compositionally biased region" description="Low complexity" evidence="1">
    <location>
        <begin position="92"/>
        <end position="112"/>
    </location>
</feature>
<dbReference type="InterPro" id="IPR037445">
    <property type="entry name" value="MAGE"/>
</dbReference>
<sequence length="401" mass="44999">MPLFPNLSHLGFEQDLQNPTVIEDLVEAQDSIDEEEEDASSSSSFHFLFPSSSSSSSSLCTLFLSASEDEEMPVAGIPPLPQSPPEIPPQGSPEMSPQGVPQSSPQSHLQNHPPSPLQNPPQSSLNSCSSPFLWTPLEEESSSEEEQETPVWQAFPDSQSLSRYVLDEKVTELVQFFLLKYQKKEPVTKAEMLSIVTEEYKDYFPMIFGKAHQFIELIFGISLTDMDPENHCYFFEDTLDLTCEGSLLDDQGMPQNCLLILILSTIFIKGNCVPEEAIWEVLSAIGVYPGREHFIYGEPRELLTKDWVQRKYLEYREVPNSAPPHYEFLWGTRAHSEVSKRKVLEFLDKLSATIPNSFPSWYTDALKDVEGRAQAMTDTADDSTAMASASPSVMSSNFCPE</sequence>
<gene>
    <name evidence="3" type="primary">LOC118150562</name>
</gene>
<evidence type="ECO:0000313" key="4">
    <source>
        <dbReference type="Proteomes" id="UP000008225"/>
    </source>
</evidence>
<dbReference type="GO" id="GO:0000122">
    <property type="term" value="P:negative regulation of transcription by RNA polymerase II"/>
    <property type="evidence" value="ECO:0007669"/>
    <property type="project" value="TreeGrafter"/>
</dbReference>
<dbReference type="FunFam" id="1.10.10.1210:FF:000001">
    <property type="entry name" value="melanoma-associated antigen D1"/>
    <property type="match status" value="1"/>
</dbReference>
<dbReference type="FunFam" id="1.10.10.1200:FF:000007">
    <property type="entry name" value="Melanoma-associated antigen C2"/>
    <property type="match status" value="1"/>
</dbReference>
<name>A0A8I3WEJ7_CALJA</name>
<feature type="region of interest" description="Disordered" evidence="1">
    <location>
        <begin position="29"/>
        <end position="57"/>
    </location>
</feature>
<dbReference type="Pfam" id="PF01454">
    <property type="entry name" value="MAGE"/>
    <property type="match status" value="1"/>
</dbReference>
<dbReference type="OMA" id="PLNSSTW"/>
<dbReference type="PANTHER" id="PTHR11736:SF86">
    <property type="entry name" value="MELANOMA-ASSOCIATED ANTIGEN C3"/>
    <property type="match status" value="1"/>
</dbReference>
<reference evidence="3" key="3">
    <citation type="submission" date="2025-09" db="UniProtKB">
        <authorList>
            <consortium name="Ensembl"/>
        </authorList>
    </citation>
    <scope>IDENTIFICATION</scope>
</reference>
<dbReference type="Gene3D" id="1.10.10.1200">
    <property type="entry name" value="MAGE homology domain, winged helix WH1 motif"/>
    <property type="match status" value="1"/>
</dbReference>
<feature type="compositionally biased region" description="Low complexity" evidence="1">
    <location>
        <begin position="40"/>
        <end position="57"/>
    </location>
</feature>
<protein>
    <recommendedName>
        <fullName evidence="2">MAGE domain-containing protein</fullName>
    </recommendedName>
</protein>
<evidence type="ECO:0000259" key="2">
    <source>
        <dbReference type="PROSITE" id="PS50838"/>
    </source>
</evidence>
<reference evidence="3" key="2">
    <citation type="submission" date="2025-08" db="UniProtKB">
        <authorList>
            <consortium name="Ensembl"/>
        </authorList>
    </citation>
    <scope>IDENTIFICATION</scope>
</reference>
<dbReference type="RefSeq" id="XP_035144661.1">
    <property type="nucleotide sequence ID" value="XM_035288770.2"/>
</dbReference>
<dbReference type="InterPro" id="IPR041899">
    <property type="entry name" value="MAGE_WH2"/>
</dbReference>
<dbReference type="Proteomes" id="UP000008225">
    <property type="component" value="Chromosome X"/>
</dbReference>
<dbReference type="KEGG" id="cjc:100400527"/>
<dbReference type="SMART" id="SM01373">
    <property type="entry name" value="MAGE"/>
    <property type="match status" value="1"/>
</dbReference>
<feature type="region of interest" description="Disordered" evidence="1">
    <location>
        <begin position="375"/>
        <end position="401"/>
    </location>
</feature>
<organism evidence="3 4">
    <name type="scientific">Callithrix jacchus</name>
    <name type="common">White-tufted-ear marmoset</name>
    <name type="synonym">Simia Jacchus</name>
    <dbReference type="NCBI Taxonomy" id="9483"/>
    <lineage>
        <taxon>Eukaryota</taxon>
        <taxon>Metazoa</taxon>
        <taxon>Chordata</taxon>
        <taxon>Craniata</taxon>
        <taxon>Vertebrata</taxon>
        <taxon>Euteleostomi</taxon>
        <taxon>Mammalia</taxon>
        <taxon>Eutheria</taxon>
        <taxon>Euarchontoglires</taxon>
        <taxon>Primates</taxon>
        <taxon>Haplorrhini</taxon>
        <taxon>Platyrrhini</taxon>
        <taxon>Cebidae</taxon>
        <taxon>Callitrichinae</taxon>
        <taxon>Callithrix</taxon>
        <taxon>Callithrix</taxon>
    </lineage>
</organism>